<dbReference type="PANTHER" id="PTHR11717:SF7">
    <property type="entry name" value="LOW MOLECULAR WEIGHT PHOSPHOTYROSINE PROTEIN PHOSPHATASE"/>
    <property type="match status" value="1"/>
</dbReference>
<feature type="domain" description="Phosphotyrosine protein phosphatase I" evidence="3">
    <location>
        <begin position="2"/>
        <end position="158"/>
    </location>
</feature>
<organism evidence="4 5">
    <name type="scientific">Eshraghiella crossota CAG:259</name>
    <dbReference type="NCBI Taxonomy" id="1263062"/>
    <lineage>
        <taxon>Bacteria</taxon>
        <taxon>Bacillati</taxon>
        <taxon>Bacillota</taxon>
        <taxon>Clostridia</taxon>
        <taxon>Lachnospirales</taxon>
        <taxon>Lachnospiraceae</taxon>
        <taxon>Eshraghiella</taxon>
    </lineage>
</organism>
<comment type="caution">
    <text evidence="4">The sequence shown here is derived from an EMBL/GenBank/DDBJ whole genome shotgun (WGS) entry which is preliminary data.</text>
</comment>
<accession>R5LY33</accession>
<evidence type="ECO:0000256" key="2">
    <source>
        <dbReference type="ARBA" id="ARBA00051722"/>
    </source>
</evidence>
<dbReference type="AlphaFoldDB" id="R5LY33"/>
<proteinExistence type="predicted"/>
<dbReference type="InterPro" id="IPR023485">
    <property type="entry name" value="Ptyr_pPase"/>
</dbReference>
<evidence type="ECO:0000313" key="5">
    <source>
        <dbReference type="Proteomes" id="UP000018300"/>
    </source>
</evidence>
<evidence type="ECO:0000259" key="3">
    <source>
        <dbReference type="SMART" id="SM00226"/>
    </source>
</evidence>
<comment type="catalytic activity">
    <reaction evidence="2">
        <text>O-phospho-L-tyrosyl-[protein] + H2O = L-tyrosyl-[protein] + phosphate</text>
        <dbReference type="Rhea" id="RHEA:10684"/>
        <dbReference type="Rhea" id="RHEA-COMP:10136"/>
        <dbReference type="Rhea" id="RHEA-COMP:20101"/>
        <dbReference type="ChEBI" id="CHEBI:15377"/>
        <dbReference type="ChEBI" id="CHEBI:43474"/>
        <dbReference type="ChEBI" id="CHEBI:46858"/>
        <dbReference type="ChEBI" id="CHEBI:61978"/>
        <dbReference type="EC" id="3.1.3.48"/>
    </reaction>
</comment>
<dbReference type="EMBL" id="CAYU010000080">
    <property type="protein sequence ID" value="CCY77922.1"/>
    <property type="molecule type" value="Genomic_DNA"/>
</dbReference>
<dbReference type="Proteomes" id="UP000018300">
    <property type="component" value="Unassembled WGS sequence"/>
</dbReference>
<dbReference type="Gene3D" id="3.40.50.2300">
    <property type="match status" value="1"/>
</dbReference>
<dbReference type="CDD" id="cd16343">
    <property type="entry name" value="LMWPTP"/>
    <property type="match status" value="1"/>
</dbReference>
<dbReference type="Pfam" id="PF01451">
    <property type="entry name" value="LMWPc"/>
    <property type="match status" value="1"/>
</dbReference>
<dbReference type="SUPFAM" id="SSF52788">
    <property type="entry name" value="Phosphotyrosine protein phosphatases I"/>
    <property type="match status" value="1"/>
</dbReference>
<dbReference type="InterPro" id="IPR036196">
    <property type="entry name" value="Ptyr_pPase_sf"/>
</dbReference>
<dbReference type="PANTHER" id="PTHR11717">
    <property type="entry name" value="LOW MOLECULAR WEIGHT PROTEIN TYROSINE PHOSPHATASE"/>
    <property type="match status" value="1"/>
</dbReference>
<dbReference type="EC" id="3.1.3.48" evidence="1"/>
<gene>
    <name evidence="4" type="ORF">BN569_01027</name>
</gene>
<evidence type="ECO:0000313" key="4">
    <source>
        <dbReference type="EMBL" id="CCY77922.1"/>
    </source>
</evidence>
<dbReference type="InterPro" id="IPR050438">
    <property type="entry name" value="LMW_PTPase"/>
</dbReference>
<name>R5LY33_9FIRM</name>
<dbReference type="GO" id="GO:0004725">
    <property type="term" value="F:protein tyrosine phosphatase activity"/>
    <property type="evidence" value="ECO:0007669"/>
    <property type="project" value="UniProtKB-EC"/>
</dbReference>
<dbReference type="SMART" id="SM00226">
    <property type="entry name" value="LMWPc"/>
    <property type="match status" value="1"/>
</dbReference>
<evidence type="ECO:0000256" key="1">
    <source>
        <dbReference type="ARBA" id="ARBA00013064"/>
    </source>
</evidence>
<protein>
    <recommendedName>
        <fullName evidence="1">protein-tyrosine-phosphatase</fullName>
        <ecNumber evidence="1">3.1.3.48</ecNumber>
    </recommendedName>
</protein>
<reference evidence="4" key="1">
    <citation type="submission" date="2012-11" db="EMBL/GenBank/DDBJ databases">
        <title>Dependencies among metagenomic species, viruses, plasmids and units of genetic variation.</title>
        <authorList>
            <person name="Nielsen H.B."/>
            <person name="Almeida M."/>
            <person name="Juncker A.S."/>
            <person name="Rasmussen S."/>
            <person name="Li J."/>
            <person name="Sunagawa S."/>
            <person name="Plichta D."/>
            <person name="Gautier L."/>
            <person name="Le Chatelier E."/>
            <person name="Peletier E."/>
            <person name="Bonde I."/>
            <person name="Nielsen T."/>
            <person name="Manichanh C."/>
            <person name="Arumugam M."/>
            <person name="Batto J."/>
            <person name="Santos M.B.Q.D."/>
            <person name="Blom N."/>
            <person name="Borruel N."/>
            <person name="Burgdorf K.S."/>
            <person name="Boumezbeur F."/>
            <person name="Casellas F."/>
            <person name="Dore J."/>
            <person name="Guarner F."/>
            <person name="Hansen T."/>
            <person name="Hildebrand F."/>
            <person name="Kaas R.S."/>
            <person name="Kennedy S."/>
            <person name="Kristiansen K."/>
            <person name="Kultima J.R."/>
            <person name="Leonard P."/>
            <person name="Levenez F."/>
            <person name="Lund O."/>
            <person name="Moumen B."/>
            <person name="Le Paslier D."/>
            <person name="Pons N."/>
            <person name="Pedersen O."/>
            <person name="Prifti E."/>
            <person name="Qin J."/>
            <person name="Raes J."/>
            <person name="Tap J."/>
            <person name="Tims S."/>
            <person name="Ussery D.W."/>
            <person name="Yamada T."/>
            <person name="MetaHit consortium"/>
            <person name="Renault P."/>
            <person name="Sicheritz-Ponten T."/>
            <person name="Bork P."/>
            <person name="Wang J."/>
            <person name="Brunak S."/>
            <person name="Ehrlich S.D."/>
        </authorList>
    </citation>
    <scope>NUCLEOTIDE SEQUENCE [LARGE SCALE GENOMIC DNA]</scope>
</reference>
<sequence>MIKVLFICHGNICRSPMAEYILKDMAQKRGLKDLLEIASAATSTEEIWNGKGNPVYPPAQKELLKHGIGKTDYTDFTGKMARQVTKEDYGYYDYLLCADGNNIRNTIMITGPDIDNKIRLLMDFAGKTGRSIADPWYTGRFDETYKDVVEGCEGLLDFLGLK</sequence>